<evidence type="ECO:0000259" key="6">
    <source>
        <dbReference type="Pfam" id="PF08281"/>
    </source>
</evidence>
<feature type="domain" description="RNA polymerase sigma factor 70 region 4 type 2" evidence="6">
    <location>
        <begin position="113"/>
        <end position="162"/>
    </location>
</feature>
<feature type="domain" description="RNA polymerase sigma-70 region 2" evidence="5">
    <location>
        <begin position="25"/>
        <end position="92"/>
    </location>
</feature>
<keyword evidence="3" id="KW-0731">Sigma factor</keyword>
<accession>M8DYA3</accession>
<dbReference type="PATRIC" id="fig|1300222.3.peg.2966"/>
<proteinExistence type="inferred from homology"/>
<protein>
    <submittedName>
        <fullName evidence="7">ECF subfamily RNA polymerase sigma-24 factor</fullName>
    </submittedName>
</protein>
<dbReference type="InterPro" id="IPR036388">
    <property type="entry name" value="WH-like_DNA-bd_sf"/>
</dbReference>
<dbReference type="AlphaFoldDB" id="M8DYA3"/>
<dbReference type="PANTHER" id="PTHR43133">
    <property type="entry name" value="RNA POLYMERASE ECF-TYPE SIGMA FACTO"/>
    <property type="match status" value="1"/>
</dbReference>
<dbReference type="CDD" id="cd06171">
    <property type="entry name" value="Sigma70_r4"/>
    <property type="match status" value="1"/>
</dbReference>
<evidence type="ECO:0000256" key="3">
    <source>
        <dbReference type="ARBA" id="ARBA00023082"/>
    </source>
</evidence>
<dbReference type="OrthoDB" id="9782703at2"/>
<evidence type="ECO:0000256" key="1">
    <source>
        <dbReference type="ARBA" id="ARBA00010641"/>
    </source>
</evidence>
<keyword evidence="4" id="KW-0804">Transcription</keyword>
<dbReference type="InterPro" id="IPR013325">
    <property type="entry name" value="RNA_pol_sigma_r2"/>
</dbReference>
<evidence type="ECO:0000313" key="8">
    <source>
        <dbReference type="Proteomes" id="UP000012081"/>
    </source>
</evidence>
<comment type="caution">
    <text evidence="7">The sequence shown here is derived from an EMBL/GenBank/DDBJ whole genome shotgun (WGS) entry which is preliminary data.</text>
</comment>
<dbReference type="SUPFAM" id="SSF88946">
    <property type="entry name" value="Sigma2 domain of RNA polymerase sigma factors"/>
    <property type="match status" value="1"/>
</dbReference>
<dbReference type="GO" id="GO:0003677">
    <property type="term" value="F:DNA binding"/>
    <property type="evidence" value="ECO:0007669"/>
    <property type="project" value="InterPro"/>
</dbReference>
<dbReference type="InterPro" id="IPR013324">
    <property type="entry name" value="RNA_pol_sigma_r3/r4-like"/>
</dbReference>
<dbReference type="PANTHER" id="PTHR43133:SF51">
    <property type="entry name" value="RNA POLYMERASE SIGMA FACTOR"/>
    <property type="match status" value="1"/>
</dbReference>
<dbReference type="Pfam" id="PF08281">
    <property type="entry name" value="Sigma70_r4_2"/>
    <property type="match status" value="1"/>
</dbReference>
<evidence type="ECO:0000313" key="7">
    <source>
        <dbReference type="EMBL" id="EMT52001.1"/>
    </source>
</evidence>
<dbReference type="Gene3D" id="1.10.10.10">
    <property type="entry name" value="Winged helix-like DNA-binding domain superfamily/Winged helix DNA-binding domain"/>
    <property type="match status" value="1"/>
</dbReference>
<comment type="similarity">
    <text evidence="1">Belongs to the sigma-70 factor family. ECF subfamily.</text>
</comment>
<keyword evidence="8" id="KW-1185">Reference proteome</keyword>
<dbReference type="SUPFAM" id="SSF88659">
    <property type="entry name" value="Sigma3 and sigma4 domains of RNA polymerase sigma factors"/>
    <property type="match status" value="1"/>
</dbReference>
<dbReference type="Pfam" id="PF04542">
    <property type="entry name" value="Sigma70_r2"/>
    <property type="match status" value="1"/>
</dbReference>
<dbReference type="GO" id="GO:0016987">
    <property type="term" value="F:sigma factor activity"/>
    <property type="evidence" value="ECO:0007669"/>
    <property type="project" value="UniProtKB-KW"/>
</dbReference>
<dbReference type="GO" id="GO:0006352">
    <property type="term" value="P:DNA-templated transcription initiation"/>
    <property type="evidence" value="ECO:0007669"/>
    <property type="project" value="InterPro"/>
</dbReference>
<dbReference type="STRING" id="1300222.I532_14198"/>
<gene>
    <name evidence="7" type="ORF">I532_14198</name>
</gene>
<dbReference type="Gene3D" id="1.10.1740.10">
    <property type="match status" value="1"/>
</dbReference>
<reference evidence="7 8" key="1">
    <citation type="submission" date="2013-03" db="EMBL/GenBank/DDBJ databases">
        <title>Assembly of a new bacterial strain Brevibacillus borstelensis AK1.</title>
        <authorList>
            <person name="Rajan I."/>
            <person name="PoliReddy D."/>
            <person name="Sugumar T."/>
            <person name="Rathinam K."/>
            <person name="Alqarawi S."/>
            <person name="Khalil A.B."/>
            <person name="Sivakumar N."/>
        </authorList>
    </citation>
    <scope>NUCLEOTIDE SEQUENCE [LARGE SCALE GENOMIC DNA]</scope>
    <source>
        <strain evidence="7 8">AK1</strain>
    </source>
</reference>
<organism evidence="7 8">
    <name type="scientific">Brevibacillus borstelensis AK1</name>
    <dbReference type="NCBI Taxonomy" id="1300222"/>
    <lineage>
        <taxon>Bacteria</taxon>
        <taxon>Bacillati</taxon>
        <taxon>Bacillota</taxon>
        <taxon>Bacilli</taxon>
        <taxon>Bacillales</taxon>
        <taxon>Paenibacillaceae</taxon>
        <taxon>Brevibacillus</taxon>
    </lineage>
</organism>
<dbReference type="GeneID" id="89498562"/>
<evidence type="ECO:0000256" key="2">
    <source>
        <dbReference type="ARBA" id="ARBA00023015"/>
    </source>
</evidence>
<dbReference type="InterPro" id="IPR014284">
    <property type="entry name" value="RNA_pol_sigma-70_dom"/>
</dbReference>
<evidence type="ECO:0000256" key="4">
    <source>
        <dbReference type="ARBA" id="ARBA00023163"/>
    </source>
</evidence>
<name>M8DYA3_9BACL</name>
<dbReference type="Proteomes" id="UP000012081">
    <property type="component" value="Unassembled WGS sequence"/>
</dbReference>
<keyword evidence="2" id="KW-0805">Transcription regulation</keyword>
<sequence length="232" mass="26719">MNSEPSMLQDVLLAKNGDRDAFGRLVVAYERRLYGLAKMYLKRDEDCADAIQEAILKSYRALRSLKEPAYFKRWLFRILIRECIQLLRMQKRMRIIQSGFCGETVVGLQETVALKEAVAGLDNDLRVVVQLHYFKDLPVKQIAELVGVPAGTVKSRLHRARMILAEILESPDERRIDYDPIIRGEHWRKRSAPLPIPVPKRVVQASMRILLKHLKGRDIHEQRTDGGCLHAL</sequence>
<evidence type="ECO:0000259" key="5">
    <source>
        <dbReference type="Pfam" id="PF04542"/>
    </source>
</evidence>
<dbReference type="EMBL" id="APBN01000005">
    <property type="protein sequence ID" value="EMT52001.1"/>
    <property type="molecule type" value="Genomic_DNA"/>
</dbReference>
<dbReference type="NCBIfam" id="TIGR02937">
    <property type="entry name" value="sigma70-ECF"/>
    <property type="match status" value="1"/>
</dbReference>
<dbReference type="InterPro" id="IPR039425">
    <property type="entry name" value="RNA_pol_sigma-70-like"/>
</dbReference>
<dbReference type="InterPro" id="IPR007627">
    <property type="entry name" value="RNA_pol_sigma70_r2"/>
</dbReference>
<dbReference type="RefSeq" id="WP_003389017.1">
    <property type="nucleotide sequence ID" value="NZ_APBN01000005.1"/>
</dbReference>
<dbReference type="InterPro" id="IPR013249">
    <property type="entry name" value="RNA_pol_sigma70_r4_t2"/>
</dbReference>